<dbReference type="RefSeq" id="WP_197642821.1">
    <property type="nucleotide sequence ID" value="NZ_JAEACP010000006.1"/>
</dbReference>
<reference evidence="2" key="1">
    <citation type="journal article" date="2019" name="Int. J. Syst. Evol. Microbiol.">
        <title>The Global Catalogue of Microorganisms (GCM) 10K type strain sequencing project: providing services to taxonomists for standard genome sequencing and annotation.</title>
        <authorList>
            <consortium name="The Broad Institute Genomics Platform"/>
            <consortium name="The Broad Institute Genome Sequencing Center for Infectious Disease"/>
            <person name="Wu L."/>
            <person name="Ma J."/>
        </authorList>
    </citation>
    <scope>NUCLEOTIDE SEQUENCE [LARGE SCALE GENOMIC DNA]</scope>
    <source>
        <strain evidence="2">KCTC 62102</strain>
    </source>
</reference>
<evidence type="ECO:0008006" key="3">
    <source>
        <dbReference type="Google" id="ProtNLM"/>
    </source>
</evidence>
<evidence type="ECO:0000313" key="2">
    <source>
        <dbReference type="Proteomes" id="UP001595445"/>
    </source>
</evidence>
<organism evidence="1 2">
    <name type="scientific">Tabrizicola soli</name>
    <dbReference type="NCBI Taxonomy" id="2185115"/>
    <lineage>
        <taxon>Bacteria</taxon>
        <taxon>Pseudomonadati</taxon>
        <taxon>Pseudomonadota</taxon>
        <taxon>Alphaproteobacteria</taxon>
        <taxon>Rhodobacterales</taxon>
        <taxon>Paracoccaceae</taxon>
        <taxon>Tabrizicola</taxon>
    </lineage>
</organism>
<dbReference type="InterPro" id="IPR027266">
    <property type="entry name" value="TrmE/GcvT-like"/>
</dbReference>
<gene>
    <name evidence="1" type="ORF">ACFOD6_12810</name>
</gene>
<dbReference type="Gene3D" id="3.30.1360.120">
    <property type="entry name" value="Probable tRNA modification gtpase trme, domain 1"/>
    <property type="match status" value="1"/>
</dbReference>
<dbReference type="Proteomes" id="UP001595445">
    <property type="component" value="Unassembled WGS sequence"/>
</dbReference>
<protein>
    <recommendedName>
        <fullName evidence="3">Sarcosine oxidase subunit gamma</fullName>
    </recommendedName>
</protein>
<name>A0ABV7DVW6_9RHOB</name>
<keyword evidence="2" id="KW-1185">Reference proteome</keyword>
<dbReference type="Gene3D" id="3.30.70.1520">
    <property type="entry name" value="Heterotetrameric sarcosine oxidase"/>
    <property type="match status" value="1"/>
</dbReference>
<comment type="caution">
    <text evidence="1">The sequence shown here is derived from an EMBL/GenBank/DDBJ whole genome shotgun (WGS) entry which is preliminary data.</text>
</comment>
<dbReference type="EMBL" id="JBHRSM010000023">
    <property type="protein sequence ID" value="MFC3086926.1"/>
    <property type="molecule type" value="Genomic_DNA"/>
</dbReference>
<evidence type="ECO:0000313" key="1">
    <source>
        <dbReference type="EMBL" id="MFC3086926.1"/>
    </source>
</evidence>
<accession>A0ABV7DVW6</accession>
<proteinExistence type="predicted"/>
<sequence length="178" mass="18266">MAAHVTALPRTGDFDATLHDRTGWPRLGLRGPATAGWCAAAGLPFPEAVNTVATAGGVRVARLGRTELLVLAPAGDTGLPRPAPAVAAAYDGHREETWAWFRLEGAGTLAALSAMTSADLRPAVSPAGSVVQTRLAGLDAVLVLVSGEAGPAVDIFVDIAAAEYFQAAMGDRCPNVRQ</sequence>